<keyword evidence="2" id="KW-1185">Reference proteome</keyword>
<protein>
    <submittedName>
        <fullName evidence="1">Uncharacterized protein</fullName>
    </submittedName>
</protein>
<evidence type="ECO:0000313" key="1">
    <source>
        <dbReference type="EMBL" id="EHO63041.1"/>
    </source>
</evidence>
<accession>H1D090</accession>
<proteinExistence type="predicted"/>
<gene>
    <name evidence="1" type="ORF">HMPREF9453_01028</name>
</gene>
<organism evidence="1 2">
    <name type="scientific">Dialister succinatiphilus YIT 11850</name>
    <dbReference type="NCBI Taxonomy" id="742743"/>
    <lineage>
        <taxon>Bacteria</taxon>
        <taxon>Bacillati</taxon>
        <taxon>Bacillota</taxon>
        <taxon>Negativicutes</taxon>
        <taxon>Veillonellales</taxon>
        <taxon>Veillonellaceae</taxon>
        <taxon>Dialister</taxon>
    </lineage>
</organism>
<sequence>MRSFLLSRRFLKDRRLPEGKGGPFGAPSALSVYIVLLKKGVSQWFGMGPLCGPGSKGGGGGFAAGCVEGLWKKVLKMDRPLAGGFLSLTALRAEGCGLPLCGNAYKVSVTGLAFSVIWHDRHSADWFTALASPYPASTDFPLCRGQNKTPRNTLFINGSTVSTSYCAPACGGKVVAPATKGGISLARQGGWPVFRHPQGGCKGFFIRGRLL</sequence>
<reference evidence="1 2" key="1">
    <citation type="submission" date="2011-11" db="EMBL/GenBank/DDBJ databases">
        <title>The Genome Sequence of Dialister succinatiphilus YIT 11850.</title>
        <authorList>
            <consortium name="The Broad Institute Genome Sequencing Platform"/>
            <person name="Earl A."/>
            <person name="Ward D."/>
            <person name="Feldgarden M."/>
            <person name="Gevers D."/>
            <person name="Morotomi M."/>
            <person name="Young S.K."/>
            <person name="Zeng Q."/>
            <person name="Gargeya S."/>
            <person name="Fitzgerald M."/>
            <person name="Haas B."/>
            <person name="Abouelleil A."/>
            <person name="Alvarado L."/>
            <person name="Arachchi H.M."/>
            <person name="Berlin A."/>
            <person name="Brown A."/>
            <person name="Chapman S.B."/>
            <person name="Dunbar C."/>
            <person name="Gearin G."/>
            <person name="Goldberg J."/>
            <person name="Griggs A."/>
            <person name="Gujja S."/>
            <person name="Heiman D."/>
            <person name="Howarth C."/>
            <person name="Lui A."/>
            <person name="MacDonald P.J.P."/>
            <person name="Montmayeur A."/>
            <person name="Murphy C."/>
            <person name="Neiman D."/>
            <person name="Pearson M."/>
            <person name="Priest M."/>
            <person name="Roberts A."/>
            <person name="Saif S."/>
            <person name="Shea T."/>
            <person name="Sisk P."/>
            <person name="Stolte C."/>
            <person name="Sykes S."/>
            <person name="Wortman J."/>
            <person name="Nusbaum C."/>
            <person name="Birren B."/>
        </authorList>
    </citation>
    <scope>NUCLEOTIDE SEQUENCE [LARGE SCALE GENOMIC DNA]</scope>
    <source>
        <strain evidence="1 2">YIT 11850</strain>
    </source>
</reference>
<name>H1D090_9FIRM</name>
<dbReference type="Proteomes" id="UP000003277">
    <property type="component" value="Unassembled WGS sequence"/>
</dbReference>
<dbReference type="EMBL" id="ADLT01000029">
    <property type="protein sequence ID" value="EHO63041.1"/>
    <property type="molecule type" value="Genomic_DNA"/>
</dbReference>
<dbReference type="HOGENOM" id="CLU_1303294_0_0_9"/>
<evidence type="ECO:0000313" key="2">
    <source>
        <dbReference type="Proteomes" id="UP000003277"/>
    </source>
</evidence>
<comment type="caution">
    <text evidence="1">The sequence shown here is derived from an EMBL/GenBank/DDBJ whole genome shotgun (WGS) entry which is preliminary data.</text>
</comment>
<dbReference type="AlphaFoldDB" id="H1D090"/>